<sequence>MMESNPVRYFGLRFTNALRCTIIYLTVLMPCIAQLAEKISPVLSLPHIVSQYTKKTIEFIETSDISYFKNGLETVWVGGKKCLLRKQTRHHIIYLNICTLQTIPMKLVQGIEFRRLHFDADGQFDPAILEKILNAFGTINADSLGLFRLNNRNGTPQQSGQLAQQIERWFLKLGPLEDTPKHSEPELAKCVLNVKELTIYATPKTTIGWFQGRVDLSGSPIKLVIDCMSDFGNLEVLDGFNAKRITSLMIDYIDKLDSLDCKLLREGPLPDELVFDRNALTIPVISDQIIQNIVSNHWVFLSASISLWKVLMKPGEQPKRLTAESLKITLDTAWCIPPPMAEMNRAIVKDLTLVFDNYDILITTEHLEQTLEWVFTHFDGLEKLSIDIYYDASPLRDFARKNSIEIATIPTLKSISVCDIECSVYQSKKETVLCLSPAVWDLHTKGKLADELTSSQIDLSQLSTEHQALLMSKEGVRDAKNQCTLCSRRFDGRKNTNPNTEIHILARPEHRLCTTCQVDLTSGDNRNRRPRCPTCLKYCIVSLVKHRLHKNAKGIFDLTMGTPLPVLSFPRPTPDSKLTPDLE</sequence>
<protein>
    <submittedName>
        <fullName evidence="1">Uncharacterized protein</fullName>
    </submittedName>
</protein>
<dbReference type="Proteomes" id="UP000185944">
    <property type="component" value="Unassembled WGS sequence"/>
</dbReference>
<dbReference type="GeneID" id="93648606"/>
<dbReference type="AlphaFoldDB" id="A0A177EHB6"/>
<organism evidence="1 2">
    <name type="scientific">Nematocida displodere</name>
    <dbReference type="NCBI Taxonomy" id="1805483"/>
    <lineage>
        <taxon>Eukaryota</taxon>
        <taxon>Fungi</taxon>
        <taxon>Fungi incertae sedis</taxon>
        <taxon>Microsporidia</taxon>
        <taxon>Nematocida</taxon>
    </lineage>
</organism>
<name>A0A177EHB6_9MICR</name>
<dbReference type="VEuPathDB" id="MicrosporidiaDB:NEDG_02256"/>
<dbReference type="EMBL" id="LTDL01000020">
    <property type="protein sequence ID" value="OAG31268.1"/>
    <property type="molecule type" value="Genomic_DNA"/>
</dbReference>
<keyword evidence="2" id="KW-1185">Reference proteome</keyword>
<accession>A0A177EHB6</accession>
<dbReference type="RefSeq" id="XP_067544986.1">
    <property type="nucleotide sequence ID" value="XM_067689674.1"/>
</dbReference>
<comment type="caution">
    <text evidence="1">The sequence shown here is derived from an EMBL/GenBank/DDBJ whole genome shotgun (WGS) entry which is preliminary data.</text>
</comment>
<gene>
    <name evidence="1" type="ORF">NEDG_02256</name>
</gene>
<evidence type="ECO:0000313" key="2">
    <source>
        <dbReference type="Proteomes" id="UP000185944"/>
    </source>
</evidence>
<reference evidence="1 2" key="1">
    <citation type="submission" date="2016-02" db="EMBL/GenBank/DDBJ databases">
        <title>Discovery of a natural microsporidian pathogen with a broad tissue tropism in Caenorhabditis elegans.</title>
        <authorList>
            <person name="Luallen R.J."/>
            <person name="Reinke A.W."/>
            <person name="Tong L."/>
            <person name="Botts M.R."/>
            <person name="Felix M.-A."/>
            <person name="Troemel E.R."/>
        </authorList>
    </citation>
    <scope>NUCLEOTIDE SEQUENCE [LARGE SCALE GENOMIC DNA]</scope>
    <source>
        <strain evidence="1 2">JUm2807</strain>
    </source>
</reference>
<proteinExistence type="predicted"/>
<evidence type="ECO:0000313" key="1">
    <source>
        <dbReference type="EMBL" id="OAG31268.1"/>
    </source>
</evidence>